<keyword evidence="8" id="KW-0067">ATP-binding</keyword>
<gene>
    <name evidence="11" type="ORF">A3B54_03360</name>
</gene>
<reference evidence="11 12" key="1">
    <citation type="journal article" date="2016" name="Nat. Commun.">
        <title>Thousands of microbial genomes shed light on interconnected biogeochemical processes in an aquifer system.</title>
        <authorList>
            <person name="Anantharaman K."/>
            <person name="Brown C.T."/>
            <person name="Hug L.A."/>
            <person name="Sharon I."/>
            <person name="Castelle C.J."/>
            <person name="Probst A.J."/>
            <person name="Thomas B.C."/>
            <person name="Singh A."/>
            <person name="Wilkins M.J."/>
            <person name="Karaoz U."/>
            <person name="Brodie E.L."/>
            <person name="Williams K.H."/>
            <person name="Hubbard S.S."/>
            <person name="Banfield J.F."/>
        </authorList>
    </citation>
    <scope>NUCLEOTIDE SEQUENCE [LARGE SCALE GENOMIC DNA]</scope>
</reference>
<evidence type="ECO:0000313" key="12">
    <source>
        <dbReference type="Proteomes" id="UP000177039"/>
    </source>
</evidence>
<protein>
    <recommendedName>
        <fullName evidence="3">tRNA threonylcarbamoyladenosine biosynthesis protein TsaE</fullName>
    </recommendedName>
    <alternativeName>
        <fullName evidence="10">t(6)A37 threonylcarbamoyladenosine biosynthesis protein TsaE</fullName>
    </alternativeName>
</protein>
<comment type="similarity">
    <text evidence="2">Belongs to the TsaE family.</text>
</comment>
<evidence type="ECO:0000256" key="10">
    <source>
        <dbReference type="ARBA" id="ARBA00032441"/>
    </source>
</evidence>
<dbReference type="GO" id="GO:0005737">
    <property type="term" value="C:cytoplasm"/>
    <property type="evidence" value="ECO:0007669"/>
    <property type="project" value="UniProtKB-SubCell"/>
</dbReference>
<dbReference type="GO" id="GO:0002949">
    <property type="term" value="P:tRNA threonylcarbamoyladenosine modification"/>
    <property type="evidence" value="ECO:0007669"/>
    <property type="project" value="InterPro"/>
</dbReference>
<dbReference type="Gene3D" id="3.40.50.300">
    <property type="entry name" value="P-loop containing nucleotide triphosphate hydrolases"/>
    <property type="match status" value="1"/>
</dbReference>
<dbReference type="NCBIfam" id="TIGR00150">
    <property type="entry name" value="T6A_YjeE"/>
    <property type="match status" value="1"/>
</dbReference>
<evidence type="ECO:0000256" key="3">
    <source>
        <dbReference type="ARBA" id="ARBA00019010"/>
    </source>
</evidence>
<dbReference type="Pfam" id="PF02367">
    <property type="entry name" value="TsaE"/>
    <property type="match status" value="1"/>
</dbReference>
<dbReference type="GO" id="GO:0016740">
    <property type="term" value="F:transferase activity"/>
    <property type="evidence" value="ECO:0007669"/>
    <property type="project" value="UniProtKB-KW"/>
</dbReference>
<evidence type="ECO:0000256" key="1">
    <source>
        <dbReference type="ARBA" id="ARBA00004496"/>
    </source>
</evidence>
<keyword evidence="5" id="KW-0819">tRNA processing</keyword>
<organism evidence="11 12">
    <name type="scientific">Candidatus Curtissbacteria bacterium RIFCSPLOWO2_01_FULL_42_50</name>
    <dbReference type="NCBI Taxonomy" id="1797730"/>
    <lineage>
        <taxon>Bacteria</taxon>
        <taxon>Candidatus Curtissiibacteriota</taxon>
    </lineage>
</organism>
<proteinExistence type="inferred from homology"/>
<dbReference type="InterPro" id="IPR003442">
    <property type="entry name" value="T6A_TsaE"/>
</dbReference>
<dbReference type="PANTHER" id="PTHR33540">
    <property type="entry name" value="TRNA THREONYLCARBAMOYLADENOSINE BIOSYNTHESIS PROTEIN TSAE"/>
    <property type="match status" value="1"/>
</dbReference>
<comment type="caution">
    <text evidence="11">The sequence shown here is derived from an EMBL/GenBank/DDBJ whole genome shotgun (WGS) entry which is preliminary data.</text>
</comment>
<keyword evidence="9" id="KW-0460">Magnesium</keyword>
<evidence type="ECO:0000256" key="9">
    <source>
        <dbReference type="ARBA" id="ARBA00022842"/>
    </source>
</evidence>
<dbReference type="GO" id="GO:0046872">
    <property type="term" value="F:metal ion binding"/>
    <property type="evidence" value="ECO:0007669"/>
    <property type="project" value="UniProtKB-KW"/>
</dbReference>
<dbReference type="PANTHER" id="PTHR33540:SF2">
    <property type="entry name" value="TRNA THREONYLCARBAMOYLADENOSINE BIOSYNTHESIS PROTEIN TSAE"/>
    <property type="match status" value="1"/>
</dbReference>
<dbReference type="GO" id="GO:0005524">
    <property type="term" value="F:ATP binding"/>
    <property type="evidence" value="ECO:0007669"/>
    <property type="project" value="UniProtKB-KW"/>
</dbReference>
<keyword evidence="11" id="KW-0808">Transferase</keyword>
<dbReference type="EMBL" id="MFBT01000015">
    <property type="protein sequence ID" value="OGD99503.1"/>
    <property type="molecule type" value="Genomic_DNA"/>
</dbReference>
<keyword evidence="6" id="KW-0479">Metal-binding</keyword>
<dbReference type="Proteomes" id="UP000177039">
    <property type="component" value="Unassembled WGS sequence"/>
</dbReference>
<evidence type="ECO:0000256" key="5">
    <source>
        <dbReference type="ARBA" id="ARBA00022694"/>
    </source>
</evidence>
<evidence type="ECO:0000256" key="8">
    <source>
        <dbReference type="ARBA" id="ARBA00022840"/>
    </source>
</evidence>
<dbReference type="SUPFAM" id="SSF52540">
    <property type="entry name" value="P-loop containing nucleoside triphosphate hydrolases"/>
    <property type="match status" value="1"/>
</dbReference>
<dbReference type="AlphaFoldDB" id="A0A1F5H5R7"/>
<evidence type="ECO:0000256" key="4">
    <source>
        <dbReference type="ARBA" id="ARBA00022490"/>
    </source>
</evidence>
<evidence type="ECO:0000313" key="11">
    <source>
        <dbReference type="EMBL" id="OGD99503.1"/>
    </source>
</evidence>
<comment type="subcellular location">
    <subcellularLocation>
        <location evidence="1">Cytoplasm</location>
    </subcellularLocation>
</comment>
<evidence type="ECO:0000256" key="7">
    <source>
        <dbReference type="ARBA" id="ARBA00022741"/>
    </source>
</evidence>
<dbReference type="InterPro" id="IPR027417">
    <property type="entry name" value="P-loop_NTPase"/>
</dbReference>
<evidence type="ECO:0000256" key="6">
    <source>
        <dbReference type="ARBA" id="ARBA00022723"/>
    </source>
</evidence>
<keyword evidence="4" id="KW-0963">Cytoplasm</keyword>
<sequence length="142" mass="16197">MEAKTTSPRQTQKIAQELGKTLKSGEVIALYGDLGVGKTVFVQGLAHGLGIKRRILSPTFVFMRSYPLILKGKPLTFYHLDLYRGQSMQDFKALGLDEIFEENSIVVLEWANKIKNILPKKRIDVFLKIIDEKTRAIEIKKY</sequence>
<keyword evidence="7" id="KW-0547">Nucleotide-binding</keyword>
<evidence type="ECO:0000256" key="2">
    <source>
        <dbReference type="ARBA" id="ARBA00007599"/>
    </source>
</evidence>
<name>A0A1F5H5R7_9BACT</name>
<accession>A0A1F5H5R7</accession>